<organism evidence="1 2">
    <name type="scientific">Tibeticola sediminis</name>
    <dbReference type="NCBI Taxonomy" id="1917811"/>
    <lineage>
        <taxon>Bacteria</taxon>
        <taxon>Pseudomonadati</taxon>
        <taxon>Pseudomonadota</taxon>
        <taxon>Betaproteobacteria</taxon>
        <taxon>Burkholderiales</taxon>
        <taxon>Comamonadaceae</taxon>
        <taxon>Tibeticola</taxon>
    </lineage>
</organism>
<gene>
    <name evidence="1" type="ORF">EDC62_2202</name>
</gene>
<protein>
    <recommendedName>
        <fullName evidence="3">DUF2256 domain-containing protein</fullName>
    </recommendedName>
</protein>
<evidence type="ECO:0008006" key="3">
    <source>
        <dbReference type="Google" id="ProtNLM"/>
    </source>
</evidence>
<dbReference type="RefSeq" id="WP_124223639.1">
    <property type="nucleotide sequence ID" value="NZ_RKQL01000005.1"/>
</dbReference>
<dbReference type="AlphaFoldDB" id="A0A3N4U2K5"/>
<keyword evidence="2" id="KW-1185">Reference proteome</keyword>
<dbReference type="PANTHER" id="PTHR37463:SF1">
    <property type="entry name" value="DUF2256 DOMAIN-CONTAINING PROTEIN"/>
    <property type="match status" value="1"/>
</dbReference>
<proteinExistence type="predicted"/>
<reference evidence="1 2" key="1">
    <citation type="submission" date="2018-11" db="EMBL/GenBank/DDBJ databases">
        <title>Genomic Encyclopedia of Type Strains, Phase IV (KMG-IV): sequencing the most valuable type-strain genomes for metagenomic binning, comparative biology and taxonomic classification.</title>
        <authorList>
            <person name="Goeker M."/>
        </authorList>
    </citation>
    <scope>NUCLEOTIDE SEQUENCE [LARGE SCALE GENOMIC DNA]</scope>
    <source>
        <strain evidence="1 2">DSM 101684</strain>
    </source>
</reference>
<comment type="caution">
    <text evidence="1">The sequence shown here is derived from an EMBL/GenBank/DDBJ whole genome shotgun (WGS) entry which is preliminary data.</text>
</comment>
<dbReference type="Proteomes" id="UP000272193">
    <property type="component" value="Unassembled WGS sequence"/>
</dbReference>
<dbReference type="InterPro" id="IPR017136">
    <property type="entry name" value="UCP037205"/>
</dbReference>
<accession>A0A3N4U2K5</accession>
<dbReference type="EMBL" id="RKQL01000005">
    <property type="protein sequence ID" value="RPE65076.1"/>
    <property type="molecule type" value="Genomic_DNA"/>
</dbReference>
<dbReference type="OrthoDB" id="27194at2"/>
<evidence type="ECO:0000313" key="2">
    <source>
        <dbReference type="Proteomes" id="UP000272193"/>
    </source>
</evidence>
<dbReference type="PANTHER" id="PTHR37463">
    <property type="entry name" value="GSL3115 PROTEIN"/>
    <property type="match status" value="1"/>
</dbReference>
<dbReference type="Pfam" id="PF10013">
    <property type="entry name" value="DUF2256"/>
    <property type="match status" value="1"/>
</dbReference>
<sequence>MKPPTGYKGNKASLPSKPCAVCGRPMSWRRAWAKNWEQVRYCSEACRRQAQSQRGTQPDGGG</sequence>
<name>A0A3N4U2K5_9BURK</name>
<evidence type="ECO:0000313" key="1">
    <source>
        <dbReference type="EMBL" id="RPE65076.1"/>
    </source>
</evidence>